<evidence type="ECO:0000256" key="3">
    <source>
        <dbReference type="ARBA" id="ARBA00023002"/>
    </source>
</evidence>
<dbReference type="NCBIfam" id="NF005968">
    <property type="entry name" value="PRK08057.1-2"/>
    <property type="match status" value="1"/>
</dbReference>
<dbReference type="RefSeq" id="WP_047223414.1">
    <property type="nucleotide sequence ID" value="NZ_JWIO01000019.1"/>
</dbReference>
<dbReference type="Pfam" id="PF02571">
    <property type="entry name" value="CbiJ"/>
    <property type="match status" value="1"/>
</dbReference>
<dbReference type="InterPro" id="IPR003723">
    <property type="entry name" value="Precorrin-6x_reduct"/>
</dbReference>
<organism evidence="4 5">
    <name type="scientific">Protofrankia coriariae</name>
    <dbReference type="NCBI Taxonomy" id="1562887"/>
    <lineage>
        <taxon>Bacteria</taxon>
        <taxon>Bacillati</taxon>
        <taxon>Actinomycetota</taxon>
        <taxon>Actinomycetes</taxon>
        <taxon>Frankiales</taxon>
        <taxon>Frankiaceae</taxon>
        <taxon>Protofrankia</taxon>
    </lineage>
</organism>
<dbReference type="NCBIfam" id="TIGR00715">
    <property type="entry name" value="precor6x_red"/>
    <property type="match status" value="1"/>
</dbReference>
<dbReference type="Proteomes" id="UP000035425">
    <property type="component" value="Unassembled WGS sequence"/>
</dbReference>
<evidence type="ECO:0000313" key="5">
    <source>
        <dbReference type="Proteomes" id="UP000035425"/>
    </source>
</evidence>
<dbReference type="PANTHER" id="PTHR36925">
    <property type="entry name" value="COBALT-PRECORRIN-6A REDUCTASE"/>
    <property type="match status" value="1"/>
</dbReference>
<evidence type="ECO:0000256" key="2">
    <source>
        <dbReference type="ARBA" id="ARBA00022573"/>
    </source>
</evidence>
<keyword evidence="3" id="KW-0560">Oxidoreductase</keyword>
<comment type="pathway">
    <text evidence="1">Cofactor biosynthesis; adenosylcobalamin biosynthesis.</text>
</comment>
<protein>
    <submittedName>
        <fullName evidence="4">Cobalt-precorrin-6X reductase</fullName>
    </submittedName>
</protein>
<name>A0ABR5F348_9ACTN</name>
<proteinExistence type="predicted"/>
<gene>
    <name evidence="4" type="ORF">FrCorBMG51_13520</name>
</gene>
<keyword evidence="2" id="KW-0169">Cobalamin biosynthesis</keyword>
<evidence type="ECO:0000256" key="1">
    <source>
        <dbReference type="ARBA" id="ARBA00004953"/>
    </source>
</evidence>
<reference evidence="4 5" key="1">
    <citation type="submission" date="2014-12" db="EMBL/GenBank/DDBJ databases">
        <title>Frankia sp. BMG5.1 draft genome.</title>
        <authorList>
            <person name="Gtari M."/>
            <person name="Ghodhbane-Gtari F."/>
            <person name="Nouioui I."/>
            <person name="Ktari A."/>
            <person name="Hezbri K."/>
            <person name="Mimouni W."/>
            <person name="Sbissi I."/>
            <person name="Ayari A."/>
            <person name="Yamanaka T."/>
            <person name="Normand P."/>
            <person name="Tisa L.S."/>
            <person name="Boudabous A."/>
        </authorList>
    </citation>
    <scope>NUCLEOTIDE SEQUENCE [LARGE SCALE GENOMIC DNA]</scope>
    <source>
        <strain evidence="4 5">BMG5.1</strain>
    </source>
</reference>
<dbReference type="PROSITE" id="PS51014">
    <property type="entry name" value="COBK_CBIJ"/>
    <property type="match status" value="1"/>
</dbReference>
<dbReference type="EMBL" id="JWIO01000019">
    <property type="protein sequence ID" value="KLL11130.1"/>
    <property type="molecule type" value="Genomic_DNA"/>
</dbReference>
<dbReference type="PANTHER" id="PTHR36925:SF1">
    <property type="entry name" value="COBALT-PRECORRIN-6A REDUCTASE"/>
    <property type="match status" value="1"/>
</dbReference>
<keyword evidence="5" id="KW-1185">Reference proteome</keyword>
<sequence>MSWRVLVLGGTAEGRRLTEKLAALPGVEVVYSIAGRVAAPALPTAARIRVGGFGGVDGLTSYLRDAGIAAVIDVTHPYAALMTAAAVTGSNAAAVPLLVVRRPGWPETDGDDWHRVPSLAAAAAALGGFGERVFLTTGRSGIAAFAGSDRHWFLLRSIEAPSPPMPVRLDVLLERGPFTVEGETALMRGHRIDVVVTKNSGGPLAAAKLVAARHLGLPVLMVDRPPLPPGAPAVATVEDAVAWLIRLLGATDRSCTG</sequence>
<evidence type="ECO:0000313" key="4">
    <source>
        <dbReference type="EMBL" id="KLL11130.1"/>
    </source>
</evidence>
<comment type="caution">
    <text evidence="4">The sequence shown here is derived from an EMBL/GenBank/DDBJ whole genome shotgun (WGS) entry which is preliminary data.</text>
</comment>
<accession>A0ABR5F348</accession>